<accession>A0A2U1LYC8</accession>
<protein>
    <submittedName>
        <fullName evidence="2">Zinc finger, RanBP2-type</fullName>
    </submittedName>
</protein>
<feature type="compositionally biased region" description="Polar residues" evidence="1">
    <location>
        <begin position="170"/>
        <end position="189"/>
    </location>
</feature>
<proteinExistence type="predicted"/>
<dbReference type="Proteomes" id="UP000245207">
    <property type="component" value="Unassembled WGS sequence"/>
</dbReference>
<dbReference type="EMBL" id="PKPP01007230">
    <property type="protein sequence ID" value="PWA53991.1"/>
    <property type="molecule type" value="Genomic_DNA"/>
</dbReference>
<gene>
    <name evidence="2" type="ORF">CTI12_AA440540</name>
</gene>
<reference evidence="2 3" key="1">
    <citation type="journal article" date="2018" name="Mol. Plant">
        <title>The genome of Artemisia annua provides insight into the evolution of Asteraceae family and artemisinin biosynthesis.</title>
        <authorList>
            <person name="Shen Q."/>
            <person name="Zhang L."/>
            <person name="Liao Z."/>
            <person name="Wang S."/>
            <person name="Yan T."/>
            <person name="Shi P."/>
            <person name="Liu M."/>
            <person name="Fu X."/>
            <person name="Pan Q."/>
            <person name="Wang Y."/>
            <person name="Lv Z."/>
            <person name="Lu X."/>
            <person name="Zhang F."/>
            <person name="Jiang W."/>
            <person name="Ma Y."/>
            <person name="Chen M."/>
            <person name="Hao X."/>
            <person name="Li L."/>
            <person name="Tang Y."/>
            <person name="Lv G."/>
            <person name="Zhou Y."/>
            <person name="Sun X."/>
            <person name="Brodelius P.E."/>
            <person name="Rose J.K.C."/>
            <person name="Tang K."/>
        </authorList>
    </citation>
    <scope>NUCLEOTIDE SEQUENCE [LARGE SCALE GENOMIC DNA]</scope>
    <source>
        <strain evidence="3">cv. Huhao1</strain>
        <tissue evidence="2">Leaf</tissue>
    </source>
</reference>
<comment type="caution">
    <text evidence="2">The sequence shown here is derived from an EMBL/GenBank/DDBJ whole genome shotgun (WGS) entry which is preliminary data.</text>
</comment>
<evidence type="ECO:0000256" key="1">
    <source>
        <dbReference type="SAM" id="MobiDB-lite"/>
    </source>
</evidence>
<feature type="region of interest" description="Disordered" evidence="1">
    <location>
        <begin position="1"/>
        <end position="25"/>
    </location>
</feature>
<name>A0A2U1LYC8_ARTAN</name>
<keyword evidence="3" id="KW-1185">Reference proteome</keyword>
<evidence type="ECO:0000313" key="3">
    <source>
        <dbReference type="Proteomes" id="UP000245207"/>
    </source>
</evidence>
<feature type="region of interest" description="Disordered" evidence="1">
    <location>
        <begin position="164"/>
        <end position="208"/>
    </location>
</feature>
<evidence type="ECO:0000313" key="2">
    <source>
        <dbReference type="EMBL" id="PWA53991.1"/>
    </source>
</evidence>
<dbReference type="AlphaFoldDB" id="A0A2U1LYC8"/>
<organism evidence="2 3">
    <name type="scientific">Artemisia annua</name>
    <name type="common">Sweet wormwood</name>
    <dbReference type="NCBI Taxonomy" id="35608"/>
    <lineage>
        <taxon>Eukaryota</taxon>
        <taxon>Viridiplantae</taxon>
        <taxon>Streptophyta</taxon>
        <taxon>Embryophyta</taxon>
        <taxon>Tracheophyta</taxon>
        <taxon>Spermatophyta</taxon>
        <taxon>Magnoliopsida</taxon>
        <taxon>eudicotyledons</taxon>
        <taxon>Gunneridae</taxon>
        <taxon>Pentapetalae</taxon>
        <taxon>asterids</taxon>
        <taxon>campanulids</taxon>
        <taxon>Asterales</taxon>
        <taxon>Asteraceae</taxon>
        <taxon>Asteroideae</taxon>
        <taxon>Anthemideae</taxon>
        <taxon>Artemisiinae</taxon>
        <taxon>Artemisia</taxon>
    </lineage>
</organism>
<dbReference type="STRING" id="35608.A0A2U1LYC8"/>
<sequence>MFVLQKSVPRQMPTPQGYSSSSPNAGSGAPSSMYMGVTPYAASPFNGTSMPPLLLMREPLSSSATLCHTCLFRSSGILRLIFFTFNVKENALSIFISHYDDLHCLLLYDILLKPGLHLFAGDLYGLPQLMEQFGLRLPIALAAMAWTSAWIFIRRAISKERHVEHEKMTGNAQNVEMSTSPSEQLQSQPRDPKRICQKGAGSVTNVTT</sequence>